<name>A0ABS9TUR6_9PSEU</name>
<dbReference type="EMBL" id="JAKXMK010000064">
    <property type="protein sequence ID" value="MCH6172304.1"/>
    <property type="molecule type" value="Genomic_DNA"/>
</dbReference>
<sequence length="77" mass="8419">MSLSSPASPRESIRRNIADCLLDALEALVHRHRALALDPAPGGEQVDLHAELIIADMAHELALARSALQWHPPLRRG</sequence>
<evidence type="ECO:0000313" key="1">
    <source>
        <dbReference type="EMBL" id="MCH6172304.1"/>
    </source>
</evidence>
<dbReference type="Proteomes" id="UP001299970">
    <property type="component" value="Unassembled WGS sequence"/>
</dbReference>
<gene>
    <name evidence="1" type="ORF">MMF94_42075</name>
</gene>
<evidence type="ECO:0000313" key="2">
    <source>
        <dbReference type="Proteomes" id="UP001299970"/>
    </source>
</evidence>
<proteinExistence type="predicted"/>
<comment type="caution">
    <text evidence="1">The sequence shown here is derived from an EMBL/GenBank/DDBJ whole genome shotgun (WGS) entry which is preliminary data.</text>
</comment>
<protein>
    <submittedName>
        <fullName evidence="1">Uncharacterized protein</fullName>
    </submittedName>
</protein>
<keyword evidence="2" id="KW-1185">Reference proteome</keyword>
<accession>A0ABS9TUR6</accession>
<dbReference type="RefSeq" id="WP_241043109.1">
    <property type="nucleotide sequence ID" value="NZ_BAAAJF010000058.1"/>
</dbReference>
<organism evidence="1 2">
    <name type="scientific">Pseudonocardia alaniniphila</name>
    <dbReference type="NCBI Taxonomy" id="75291"/>
    <lineage>
        <taxon>Bacteria</taxon>
        <taxon>Bacillati</taxon>
        <taxon>Actinomycetota</taxon>
        <taxon>Actinomycetes</taxon>
        <taxon>Pseudonocardiales</taxon>
        <taxon>Pseudonocardiaceae</taxon>
        <taxon>Pseudonocardia</taxon>
    </lineage>
</organism>
<reference evidence="1 2" key="1">
    <citation type="submission" date="2022-03" db="EMBL/GenBank/DDBJ databases">
        <title>Pseudonocardia alaer sp. nov., a novel actinomycete isolated from reed forest soil.</title>
        <authorList>
            <person name="Wang L."/>
        </authorList>
    </citation>
    <scope>NUCLEOTIDE SEQUENCE [LARGE SCALE GENOMIC DNA]</scope>
    <source>
        <strain evidence="1 2">Y-16303</strain>
    </source>
</reference>